<feature type="domain" description="SF3 helicase" evidence="4">
    <location>
        <begin position="286"/>
        <end position="449"/>
    </location>
</feature>
<evidence type="ECO:0000313" key="5">
    <source>
        <dbReference type="EMBL" id="RII32137.1"/>
    </source>
</evidence>
<keyword evidence="1" id="KW-0547">Nucleotide-binding</keyword>
<evidence type="ECO:0000256" key="1">
    <source>
        <dbReference type="ARBA" id="ARBA00022741"/>
    </source>
</evidence>
<dbReference type="Gene3D" id="3.40.50.300">
    <property type="entry name" value="P-loop containing nucleotide triphosphate hydrolases"/>
    <property type="match status" value="1"/>
</dbReference>
<dbReference type="GO" id="GO:0005524">
    <property type="term" value="F:ATP binding"/>
    <property type="evidence" value="ECO:0007669"/>
    <property type="project" value="UniProtKB-KW"/>
</dbReference>
<dbReference type="PANTHER" id="PTHR35372">
    <property type="entry name" value="ATP BINDING PROTEIN-RELATED"/>
    <property type="match status" value="1"/>
</dbReference>
<dbReference type="RefSeq" id="WP_119368212.1">
    <property type="nucleotide sequence ID" value="NZ_QXDJ01000009.1"/>
</dbReference>
<gene>
    <name evidence="5" type="ORF">D2A34_24775</name>
</gene>
<keyword evidence="3" id="KW-0067">ATP-binding</keyword>
<dbReference type="EMBL" id="QXDJ01000009">
    <property type="protein sequence ID" value="RII32137.1"/>
    <property type="molecule type" value="Genomic_DNA"/>
</dbReference>
<evidence type="ECO:0000256" key="3">
    <source>
        <dbReference type="ARBA" id="ARBA00022840"/>
    </source>
</evidence>
<dbReference type="GO" id="GO:0016787">
    <property type="term" value="F:hydrolase activity"/>
    <property type="evidence" value="ECO:0007669"/>
    <property type="project" value="UniProtKB-KW"/>
</dbReference>
<dbReference type="SUPFAM" id="SSF52540">
    <property type="entry name" value="P-loop containing nucleoside triphosphate hydrolases"/>
    <property type="match status" value="1"/>
</dbReference>
<organism evidence="5 6">
    <name type="scientific">Clostridium chromiireducens</name>
    <dbReference type="NCBI Taxonomy" id="225345"/>
    <lineage>
        <taxon>Bacteria</taxon>
        <taxon>Bacillati</taxon>
        <taxon>Bacillota</taxon>
        <taxon>Clostridia</taxon>
        <taxon>Eubacteriales</taxon>
        <taxon>Clostridiaceae</taxon>
        <taxon>Clostridium</taxon>
    </lineage>
</organism>
<dbReference type="AlphaFoldDB" id="A0A399IIC8"/>
<dbReference type="Proteomes" id="UP000265930">
    <property type="component" value="Unassembled WGS sequence"/>
</dbReference>
<proteinExistence type="predicted"/>
<comment type="caution">
    <text evidence="5">The sequence shown here is derived from an EMBL/GenBank/DDBJ whole genome shotgun (WGS) entry which is preliminary data.</text>
</comment>
<dbReference type="PANTHER" id="PTHR35372:SF2">
    <property type="entry name" value="SF3 HELICASE DOMAIN-CONTAINING PROTEIN"/>
    <property type="match status" value="1"/>
</dbReference>
<dbReference type="InterPro" id="IPR014015">
    <property type="entry name" value="Helicase_SF3_DNA-vir"/>
</dbReference>
<dbReference type="InterPro" id="IPR027417">
    <property type="entry name" value="P-loop_NTPase"/>
</dbReference>
<evidence type="ECO:0000256" key="2">
    <source>
        <dbReference type="ARBA" id="ARBA00022801"/>
    </source>
</evidence>
<evidence type="ECO:0000313" key="6">
    <source>
        <dbReference type="Proteomes" id="UP000265930"/>
    </source>
</evidence>
<protein>
    <submittedName>
        <fullName evidence="5">ATPase</fullName>
    </submittedName>
</protein>
<name>A0A399IIC8_9CLOT</name>
<keyword evidence="2" id="KW-0378">Hydrolase</keyword>
<reference evidence="5 6" key="1">
    <citation type="submission" date="2018-08" db="EMBL/GenBank/DDBJ databases">
        <title>Genome of Clostridium chromiireducens C1, DSM12136.</title>
        <authorList>
            <person name="Xing M."/>
            <person name="Wei Y."/>
            <person name="Ang E.L."/>
            <person name="Zhao H."/>
            <person name="Zhang Y."/>
        </authorList>
    </citation>
    <scope>NUCLEOTIDE SEQUENCE [LARGE SCALE GENOMIC DNA]</scope>
    <source>
        <strain evidence="5 6">C1</strain>
    </source>
</reference>
<evidence type="ECO:0000259" key="4">
    <source>
        <dbReference type="PROSITE" id="PS51206"/>
    </source>
</evidence>
<accession>A0A399IIC8</accession>
<dbReference type="InterPro" id="IPR051620">
    <property type="entry name" value="ORF904-like_C"/>
</dbReference>
<sequence>MKLIKFTIEEMEICFSALAYMLADREASEKYKNILLDINVEFPHKNLDIISDTLKNYQSSENMFFDFEIVKSLSKLEQWNNLKEYSQLKESEIYYNAFIDRIKGNLDQLNDISLIKFADNKQAFLSFVNGNLRALINSTDKRRFAYWNGNTWSLLTDEETQIIYGDFIKKCNFELSLNQNSYEYKDWVELDKKINKWDTSRNMKEALDKIKRESSRIIDLKKYDLNNNIICSNDGKIINLNTGEIKNATRNDMILFTSEYKLVDKEDSIKFMSEKMNIYLDIIGKERLDFILNLIAYKMLNRSLQAAIFMIGTGATGKSTFKSIIRDLFRAESSTIPYDYMTTMNRGNSDASRDDILASLDNKKIAFCSEGEEEKIISSAKFKKILSHADESARKTNEGLTNVSLQNLDIIFDTNAMPSFTTMDAAISRRLIFVKFDNPIPLEKRNADYYKDEILPNFDYVFSYFVYRAIGLIGEKLHIPECVKNDTSLKLSEVDSLLSFSKKVITPFEGGYIKYSEFEKEYLNFCEEEGLESVIPYSFQDNGDKKNQTKRCNYIINLLKEKEGFSGICKGTRMSDGSSDQKTYPICGITFKDTDTVNPFEAEIQPKEIQQKVLI</sequence>
<dbReference type="PROSITE" id="PS51206">
    <property type="entry name" value="SF3_HELICASE_1"/>
    <property type="match status" value="1"/>
</dbReference>